<protein>
    <recommendedName>
        <fullName evidence="6">Cytochrome P450</fullName>
    </recommendedName>
</protein>
<keyword evidence="3" id="KW-0408">Iron</keyword>
<dbReference type="PANTHER" id="PTHR24300">
    <property type="entry name" value="CYTOCHROME P450 508A4-RELATED"/>
    <property type="match status" value="1"/>
</dbReference>
<dbReference type="Pfam" id="PF00067">
    <property type="entry name" value="p450"/>
    <property type="match status" value="1"/>
</dbReference>
<dbReference type="GO" id="GO:0005506">
    <property type="term" value="F:iron ion binding"/>
    <property type="evidence" value="ECO:0007669"/>
    <property type="project" value="InterPro"/>
</dbReference>
<dbReference type="OrthoDB" id="1055148at2759"/>
<keyword evidence="5" id="KW-1185">Reference proteome</keyword>
<dbReference type="GO" id="GO:0020037">
    <property type="term" value="F:heme binding"/>
    <property type="evidence" value="ECO:0007669"/>
    <property type="project" value="InterPro"/>
</dbReference>
<dbReference type="GO" id="GO:0006082">
    <property type="term" value="P:organic acid metabolic process"/>
    <property type="evidence" value="ECO:0007669"/>
    <property type="project" value="TreeGrafter"/>
</dbReference>
<dbReference type="InterPro" id="IPR001128">
    <property type="entry name" value="Cyt_P450"/>
</dbReference>
<organism evidence="4 5">
    <name type="scientific">Allacma fusca</name>
    <dbReference type="NCBI Taxonomy" id="39272"/>
    <lineage>
        <taxon>Eukaryota</taxon>
        <taxon>Metazoa</taxon>
        <taxon>Ecdysozoa</taxon>
        <taxon>Arthropoda</taxon>
        <taxon>Hexapoda</taxon>
        <taxon>Collembola</taxon>
        <taxon>Symphypleona</taxon>
        <taxon>Sminthuridae</taxon>
        <taxon>Allacma</taxon>
    </lineage>
</organism>
<dbReference type="GO" id="GO:0016712">
    <property type="term" value="F:oxidoreductase activity, acting on paired donors, with incorporation or reduction of molecular oxygen, reduced flavin or flavoprotein as one donor, and incorporation of one atom of oxygen"/>
    <property type="evidence" value="ECO:0007669"/>
    <property type="project" value="TreeGrafter"/>
</dbReference>
<dbReference type="Proteomes" id="UP000708208">
    <property type="component" value="Unassembled WGS sequence"/>
</dbReference>
<dbReference type="GO" id="GO:0006805">
    <property type="term" value="P:xenobiotic metabolic process"/>
    <property type="evidence" value="ECO:0007669"/>
    <property type="project" value="TreeGrafter"/>
</dbReference>
<comment type="caution">
    <text evidence="4">The sequence shown here is derived from an EMBL/GenBank/DDBJ whole genome shotgun (WGS) entry which is preliminary data.</text>
</comment>
<sequence>MGEISLTSLALDLFDAGSTTTSTTLAWAVLFLILHLEVQKKFQEEIDEFIGQSRHPSLADKAKMIYTEALTCEVLRKSSLAPFGLFHAATANTSFEGYDMTKGTLIVPNQYYVHHDPKIWG</sequence>
<dbReference type="PANTHER" id="PTHR24300:SF403">
    <property type="entry name" value="CYTOCHROME P450 306A1"/>
    <property type="match status" value="1"/>
</dbReference>
<evidence type="ECO:0008006" key="6">
    <source>
        <dbReference type="Google" id="ProtNLM"/>
    </source>
</evidence>
<dbReference type="AlphaFoldDB" id="A0A8J2JUA9"/>
<evidence type="ECO:0000313" key="5">
    <source>
        <dbReference type="Proteomes" id="UP000708208"/>
    </source>
</evidence>
<comment type="similarity">
    <text evidence="1">Belongs to the cytochrome P450 family.</text>
</comment>
<evidence type="ECO:0000256" key="3">
    <source>
        <dbReference type="ARBA" id="ARBA00023004"/>
    </source>
</evidence>
<gene>
    <name evidence="4" type="ORF">AFUS01_LOCUS15389</name>
</gene>
<proteinExistence type="inferred from homology"/>
<reference evidence="4" key="1">
    <citation type="submission" date="2021-06" db="EMBL/GenBank/DDBJ databases">
        <authorList>
            <person name="Hodson N. C."/>
            <person name="Mongue J. A."/>
            <person name="Jaron S. K."/>
        </authorList>
    </citation>
    <scope>NUCLEOTIDE SEQUENCE</scope>
</reference>
<name>A0A8J2JUA9_9HEXA</name>
<dbReference type="EMBL" id="CAJVCH010136082">
    <property type="protein sequence ID" value="CAG7726477.1"/>
    <property type="molecule type" value="Genomic_DNA"/>
</dbReference>
<evidence type="ECO:0000313" key="4">
    <source>
        <dbReference type="EMBL" id="CAG7726477.1"/>
    </source>
</evidence>
<evidence type="ECO:0000256" key="2">
    <source>
        <dbReference type="ARBA" id="ARBA00022723"/>
    </source>
</evidence>
<dbReference type="GO" id="GO:0008395">
    <property type="term" value="F:steroid hydroxylase activity"/>
    <property type="evidence" value="ECO:0007669"/>
    <property type="project" value="TreeGrafter"/>
</dbReference>
<dbReference type="InterPro" id="IPR050182">
    <property type="entry name" value="Cytochrome_P450_fam2"/>
</dbReference>
<keyword evidence="2" id="KW-0479">Metal-binding</keyword>
<evidence type="ECO:0000256" key="1">
    <source>
        <dbReference type="ARBA" id="ARBA00010617"/>
    </source>
</evidence>
<dbReference type="GO" id="GO:0005737">
    <property type="term" value="C:cytoplasm"/>
    <property type="evidence" value="ECO:0007669"/>
    <property type="project" value="TreeGrafter"/>
</dbReference>
<feature type="non-terminal residue" evidence="4">
    <location>
        <position position="1"/>
    </location>
</feature>
<accession>A0A8J2JUA9</accession>